<organism evidence="1 2">
    <name type="scientific">Plakobranchus ocellatus</name>
    <dbReference type="NCBI Taxonomy" id="259542"/>
    <lineage>
        <taxon>Eukaryota</taxon>
        <taxon>Metazoa</taxon>
        <taxon>Spiralia</taxon>
        <taxon>Lophotrochozoa</taxon>
        <taxon>Mollusca</taxon>
        <taxon>Gastropoda</taxon>
        <taxon>Heterobranchia</taxon>
        <taxon>Euthyneura</taxon>
        <taxon>Panpulmonata</taxon>
        <taxon>Sacoglossa</taxon>
        <taxon>Placobranchoidea</taxon>
        <taxon>Plakobranchidae</taxon>
        <taxon>Plakobranchus</taxon>
    </lineage>
</organism>
<accession>A0AAV4AY78</accession>
<dbReference type="EMBL" id="BLXT01004391">
    <property type="protein sequence ID" value="GFO12230.1"/>
    <property type="molecule type" value="Genomic_DNA"/>
</dbReference>
<gene>
    <name evidence="1" type="ORF">PoB_003873500</name>
</gene>
<comment type="caution">
    <text evidence="1">The sequence shown here is derived from an EMBL/GenBank/DDBJ whole genome shotgun (WGS) entry which is preliminary data.</text>
</comment>
<proteinExistence type="predicted"/>
<evidence type="ECO:0000313" key="1">
    <source>
        <dbReference type="EMBL" id="GFO12230.1"/>
    </source>
</evidence>
<evidence type="ECO:0000313" key="2">
    <source>
        <dbReference type="Proteomes" id="UP000735302"/>
    </source>
</evidence>
<keyword evidence="2" id="KW-1185">Reference proteome</keyword>
<dbReference type="Proteomes" id="UP000735302">
    <property type="component" value="Unassembled WGS sequence"/>
</dbReference>
<dbReference type="AlphaFoldDB" id="A0AAV4AY78"/>
<name>A0AAV4AY78_9GAST</name>
<sequence length="94" mass="10326">MTTLNVYVTLLSEQQVDRRGLHCIDNQGQSETEGLSPPTPLVLSDWSSVHILVNHSGRNSRSTEKQEIGGAVINELVLRSASTICYRFESNPGS</sequence>
<protein>
    <submittedName>
        <fullName evidence="1">Uncharacterized protein</fullName>
    </submittedName>
</protein>
<reference evidence="1 2" key="1">
    <citation type="journal article" date="2021" name="Elife">
        <title>Chloroplast acquisition without the gene transfer in kleptoplastic sea slugs, Plakobranchus ocellatus.</title>
        <authorList>
            <person name="Maeda T."/>
            <person name="Takahashi S."/>
            <person name="Yoshida T."/>
            <person name="Shimamura S."/>
            <person name="Takaki Y."/>
            <person name="Nagai Y."/>
            <person name="Toyoda A."/>
            <person name="Suzuki Y."/>
            <person name="Arimoto A."/>
            <person name="Ishii H."/>
            <person name="Satoh N."/>
            <person name="Nishiyama T."/>
            <person name="Hasebe M."/>
            <person name="Maruyama T."/>
            <person name="Minagawa J."/>
            <person name="Obokata J."/>
            <person name="Shigenobu S."/>
        </authorList>
    </citation>
    <scope>NUCLEOTIDE SEQUENCE [LARGE SCALE GENOMIC DNA]</scope>
</reference>